<comment type="caution">
    <text evidence="1">The sequence shown here is derived from an EMBL/GenBank/DDBJ whole genome shotgun (WGS) entry which is preliminary data.</text>
</comment>
<protein>
    <submittedName>
        <fullName evidence="1">Outer membrane protein beta-barrel domain protein</fullName>
    </submittedName>
</protein>
<dbReference type="Proteomes" id="UP000017023">
    <property type="component" value="Unassembled WGS sequence"/>
</dbReference>
<dbReference type="EMBL" id="AWGW01000006">
    <property type="protein sequence ID" value="ERK02492.1"/>
    <property type="molecule type" value="Genomic_DNA"/>
</dbReference>
<evidence type="ECO:0000313" key="1">
    <source>
        <dbReference type="EMBL" id="ERK02492.1"/>
    </source>
</evidence>
<dbReference type="InterPro" id="IPR011250">
    <property type="entry name" value="OMP/PagP_B-barrel"/>
</dbReference>
<organism evidence="1 2">
    <name type="scientific">Segatella salivae F0493</name>
    <dbReference type="NCBI Taxonomy" id="1395125"/>
    <lineage>
        <taxon>Bacteria</taxon>
        <taxon>Pseudomonadati</taxon>
        <taxon>Bacteroidota</taxon>
        <taxon>Bacteroidia</taxon>
        <taxon>Bacteroidales</taxon>
        <taxon>Prevotellaceae</taxon>
        <taxon>Segatella</taxon>
    </lineage>
</organism>
<accession>U2KVK7</accession>
<proteinExistence type="predicted"/>
<dbReference type="PATRIC" id="fig|1395125.3.peg.242"/>
<dbReference type="SUPFAM" id="SSF56925">
    <property type="entry name" value="OMPA-like"/>
    <property type="match status" value="4"/>
</dbReference>
<evidence type="ECO:0000313" key="2">
    <source>
        <dbReference type="Proteomes" id="UP000017023"/>
    </source>
</evidence>
<reference evidence="1 2" key="1">
    <citation type="submission" date="2013-08" db="EMBL/GenBank/DDBJ databases">
        <authorList>
            <person name="Durkin A.S."/>
            <person name="Haft D.R."/>
            <person name="McCorrison J."/>
            <person name="Torralba M."/>
            <person name="Gillis M."/>
            <person name="Haft D.H."/>
            <person name="Methe B."/>
            <person name="Sutton G."/>
            <person name="Nelson K.E."/>
        </authorList>
    </citation>
    <scope>NUCLEOTIDE SEQUENCE [LARGE SCALE GENOMIC DNA]</scope>
    <source>
        <strain evidence="1 2">F0493</strain>
    </source>
</reference>
<name>U2KVK7_9BACT</name>
<gene>
    <name evidence="1" type="ORF">HMPREF9145_0456</name>
</gene>
<sequence>MVCSGAILCPATRVTTHLSACHDVQEPDTVARDLSDLEAAMPDSIIAQKQDTAYYGAPRQKNFNALNYVLDGRHRFKGDSYVPTPFWGNAFINVGAGISGFYSNTKAASFTPTFSFRLAAGKTVSPMVSFRLGLEKSWAYSHASSTVFNTNQFNSYGGYVDFIYNFSNYLMGYRPERPFSVSGILGFGVQTANLHSWNNPDMTSVGASTSGTAVDGHVGVQFKFFASPYASVALEPYFKVATKKLNLLDNPGYSDPDFSYGVNFAYQWNFAKQLSDLAHVGVFWKRFDNHQRYLLDNGQLKHLRYPMFFDYSFGPMYVGKSDHLNWRNTRGFDALAAVGWWLAPAAGIRTGIHVTNGDWSANSFGSNPAKLLIGTRGVNFDFLFNPFGFKRQYNWDTPFGMNLLAGYEFGAMKKAMIGLGSSYEGNYSAFRLGGQFWMKLTNDLRLTLEPTYMQTEHYDGNLDRERYDEYAVKMGLSLLFRDKAIRNYQDVAEDSVQNIPQRGFFLGLGLGWNNTVWDWRFTGYQHDFLKNTTLFGGYHFNAIHGVRLQGEWMKEAQAFFNGVGNSIGKFNYNNFLLSTDYQINLFNAMAGYDPLRRWNVYVYAGPTLLLGDGGAAFAANAGGMLTYNLSRDLSLFYSHTVYRMPKDRYPHHMVYSRDGIFSNNLNVGVIYNINHDNNIFEAALQHRFFFEYAFAPSYLGRTSLSLRDTRGFDANASVGWWFSSAFALRAGVHVTNADWQHSIYANEPTKLLLGTRGLATDLLINPFGFVKDYNWEQPFGFNLVGGYEFGHAKRTVASFTGSYEGNYAAYRAGVQLWARLANGLRFTLEPMYSAVRQKGLNGYNYNEYALKAGVAVTFKRQQERNYPDVPEDSVRNITESGFFLGLGAGWSNTVWDWRFTGHQHGVLKNSTLFGGYHFNELHGVRLQGEWMREKIAYPGAVSLTDLKFNNYLVSLDYQFNLYNAMAGYNPACRWNAYLYGGPTLVLGDGGTKMAANFGGMITYNITPQVSLFYSHTVYRMGKHHYPTSLVYTRDGTFTNNLNVGLIYDFDRNNNIFEAASQRRLFFEYGFGPAYLGRIPLSMRNSRGFDANASVGWWFSSAFALRGGIHVTNADWQSDQYDNNPTKLLVGTRGVTADLMVNPFGFVKDYNWEQPFGFNLIGGYEFGHGKRTLASFIGSYEGNYDAYRAGVQLWARLANGLRLTLEPMYSSVRLKGVNGYNYNEYALKAGLAVLFKRQEERNYADVTNDEVQNTPKKGYFLGVGMGWSNTVWDWRFSGHQHGVMKNATIFGGYHFNELHGVRLQSEWMREKIAFPGTNSLTDLKPNNYLLSFDYQFNLYNYMAGYNPINRWNVYLYGGPTLVMGDGGTKLAANVGGMITYNLTHDMSLFYSHTVYRMNKHHYPTSLVYTRDGTYTNNLNIGVMYSFDAFRNFIIRDDAEDPIRRPFFFEYSFGPTLMGKTPLSGFKTTGFDSKFLVGCWANSAVGVRSGVHVTNANWNEGAYGNDRITYLFGSRGALFDLLINPLGFVHQYNWDAPFGFNVFAGYEIGHAKKTNVGFINSFEGNYHSYRFGGQLWAKLTNDLRLTLEPTFTPIKLSADDDNRHNQFSLNVGVSVLMRSKYYRLYDEKVSDEQYHNLPLQGFFVGGGLGWNTTVWRWKLTEQKSDFLKNAMLFAGYNFSTLHAIRLQGEGMREKIVLPGNTNSTAEHYNNFLLSLDYQLNAFNALAGFNPARRWNVYLIAGPSLVMGKGGLTGGFNVGGQVGYNISRNFSVFFSNTVYRMPKGRYPYSLPFTTNGTFTNNLNLGIMYNFK</sequence>